<feature type="transmembrane region" description="Helical" evidence="1">
    <location>
        <begin position="172"/>
        <end position="189"/>
    </location>
</feature>
<keyword evidence="1" id="KW-0472">Membrane</keyword>
<name>A0A268EJX1_9BACL</name>
<dbReference type="OrthoDB" id="1655249at2"/>
<dbReference type="PANTHER" id="PTHR41307">
    <property type="entry name" value="MEMBRANE PROTEIN-RELATED"/>
    <property type="match status" value="1"/>
</dbReference>
<dbReference type="InterPro" id="IPR009214">
    <property type="entry name" value="DUF1129"/>
</dbReference>
<feature type="transmembrane region" description="Helical" evidence="1">
    <location>
        <begin position="131"/>
        <end position="152"/>
    </location>
</feature>
<keyword evidence="1" id="KW-1133">Transmembrane helix</keyword>
<dbReference type="RefSeq" id="WP_095267202.1">
    <property type="nucleotide sequence ID" value="NZ_NPBY01000066.1"/>
</dbReference>
<evidence type="ECO:0000256" key="1">
    <source>
        <dbReference type="SAM" id="Phobius"/>
    </source>
</evidence>
<dbReference type="AlphaFoldDB" id="A0A268EJX1"/>
<proteinExistence type="predicted"/>
<dbReference type="EMBL" id="NPBY01000066">
    <property type="protein sequence ID" value="PAD73421.1"/>
    <property type="molecule type" value="Genomic_DNA"/>
</dbReference>
<evidence type="ECO:0000313" key="2">
    <source>
        <dbReference type="EMBL" id="PAD73421.1"/>
    </source>
</evidence>
<reference evidence="2 3" key="1">
    <citation type="submission" date="2017-07" db="EMBL/GenBank/DDBJ databases">
        <title>Isolation and whole genome analysis of endospore-forming bacteria from heroin.</title>
        <authorList>
            <person name="Kalinowski J."/>
            <person name="Ahrens B."/>
            <person name="Al-Dilaimi A."/>
            <person name="Winkler A."/>
            <person name="Wibberg D."/>
            <person name="Schleenbecker U."/>
            <person name="Ruckert C."/>
            <person name="Wolfel R."/>
            <person name="Grass G."/>
        </authorList>
    </citation>
    <scope>NUCLEOTIDE SEQUENCE [LARGE SCALE GENOMIC DNA]</scope>
    <source>
        <strain evidence="2 3">7537-G1</strain>
    </source>
</reference>
<evidence type="ECO:0008006" key="4">
    <source>
        <dbReference type="Google" id="ProtNLM"/>
    </source>
</evidence>
<sequence>MNIRQMIQENNKLQEAMTPSNLAYYTDMVVYIRTTRGQEARGEALLLDIAKQLLEAQAEGKTAEEVFGEDPEAYCRKLAQQLPERKSMSRLQYQLMIPWIALTWFFLIHALIGFVTLWIGGPLERARQIPISTLILLAAGASVLINLVMNGLTKSSAQTDPKTKPTVHVRGIAIYAVIAIVIIAIGFWLDQWLPVLSLHPGTSLLLFLIGLLGTRLLFRRT</sequence>
<dbReference type="SUPFAM" id="SSF158560">
    <property type="entry name" value="BH3980-like"/>
    <property type="match status" value="1"/>
</dbReference>
<comment type="caution">
    <text evidence="2">The sequence shown here is derived from an EMBL/GenBank/DDBJ whole genome shotgun (WGS) entry which is preliminary data.</text>
</comment>
<keyword evidence="1" id="KW-0812">Transmembrane</keyword>
<gene>
    <name evidence="2" type="ORF">CHH67_20265</name>
</gene>
<evidence type="ECO:0000313" key="3">
    <source>
        <dbReference type="Proteomes" id="UP000215596"/>
    </source>
</evidence>
<organism evidence="2 3">
    <name type="scientific">Paenibacillus campinasensis</name>
    <dbReference type="NCBI Taxonomy" id="66347"/>
    <lineage>
        <taxon>Bacteria</taxon>
        <taxon>Bacillati</taxon>
        <taxon>Bacillota</taxon>
        <taxon>Bacilli</taxon>
        <taxon>Bacillales</taxon>
        <taxon>Paenibacillaceae</taxon>
        <taxon>Paenibacillus</taxon>
    </lineage>
</organism>
<dbReference type="Proteomes" id="UP000215596">
    <property type="component" value="Unassembled WGS sequence"/>
</dbReference>
<dbReference type="PANTHER" id="PTHR41307:SF1">
    <property type="entry name" value="MEMBRANE PROTEIN"/>
    <property type="match status" value="1"/>
</dbReference>
<feature type="transmembrane region" description="Helical" evidence="1">
    <location>
        <begin position="201"/>
        <end position="218"/>
    </location>
</feature>
<accession>A0A268EJX1</accession>
<feature type="transmembrane region" description="Helical" evidence="1">
    <location>
        <begin position="95"/>
        <end position="119"/>
    </location>
</feature>
<protein>
    <recommendedName>
        <fullName evidence="4">DUF1129 family protein</fullName>
    </recommendedName>
</protein>
<dbReference type="Pfam" id="PF06570">
    <property type="entry name" value="DUF1129"/>
    <property type="match status" value="1"/>
</dbReference>
<dbReference type="Gene3D" id="1.10.1900.10">
    <property type="entry name" value="c-terminal domain of poly(a) binding protein"/>
    <property type="match status" value="1"/>
</dbReference>